<accession>A0A1M6WUT5</accession>
<evidence type="ECO:0000256" key="10">
    <source>
        <dbReference type="ARBA" id="ARBA00048540"/>
    </source>
</evidence>
<evidence type="ECO:0000256" key="1">
    <source>
        <dbReference type="ARBA" id="ARBA00001946"/>
    </source>
</evidence>
<keyword evidence="11" id="KW-0732">Signal</keyword>
<evidence type="ECO:0000256" key="4">
    <source>
        <dbReference type="ARBA" id="ARBA00022630"/>
    </source>
</evidence>
<keyword evidence="8" id="KW-0460">Magnesium</keyword>
<proteinExistence type="predicted"/>
<dbReference type="PROSITE" id="PS51318">
    <property type="entry name" value="TAT"/>
    <property type="match status" value="1"/>
</dbReference>
<evidence type="ECO:0000256" key="7">
    <source>
        <dbReference type="ARBA" id="ARBA00022827"/>
    </source>
</evidence>
<keyword evidence="12" id="KW-0449">Lipoprotein</keyword>
<dbReference type="Proteomes" id="UP000184191">
    <property type="component" value="Unassembled WGS sequence"/>
</dbReference>
<comment type="catalytic activity">
    <reaction evidence="10">
        <text>L-threonyl-[protein] + FAD = FMN-L-threonyl-[protein] + AMP + H(+)</text>
        <dbReference type="Rhea" id="RHEA:36847"/>
        <dbReference type="Rhea" id="RHEA-COMP:11060"/>
        <dbReference type="Rhea" id="RHEA-COMP:11061"/>
        <dbReference type="ChEBI" id="CHEBI:15378"/>
        <dbReference type="ChEBI" id="CHEBI:30013"/>
        <dbReference type="ChEBI" id="CHEBI:57692"/>
        <dbReference type="ChEBI" id="CHEBI:74257"/>
        <dbReference type="ChEBI" id="CHEBI:456215"/>
        <dbReference type="EC" id="2.7.1.180"/>
    </reaction>
</comment>
<feature type="signal peptide" evidence="11">
    <location>
        <begin position="1"/>
        <end position="24"/>
    </location>
</feature>
<gene>
    <name evidence="12" type="ORF">SAMN05444414_103124</name>
</gene>
<dbReference type="InterPro" id="IPR003374">
    <property type="entry name" value="ApbE-like_sf"/>
</dbReference>
<dbReference type="Pfam" id="PF02424">
    <property type="entry name" value="ApbE"/>
    <property type="match status" value="1"/>
</dbReference>
<evidence type="ECO:0000313" key="12">
    <source>
        <dbReference type="EMBL" id="SHK97507.1"/>
    </source>
</evidence>
<sequence length="296" mass="30646">MTPTRRRFLSICAAALALPGAAMALTQTARWSGVALGAPASVTLVGISAIDARPVFARLEAELARLERIFSLYRPDSAVVRLNHTGHLAAPPPELLGVLTLADRIHGATEGVFDPTVQPLWNALANGGDVAAARHSVGWKGLRFDAQEVRFTRPGMALTLNGIAQGEITDRIAALLGGQGFGDILVDIGEIVGRGHRPDATPWQAGIATPEGDILERVTLSDRALATSAPKGTRLTPDQGHILGPQGQAPCHSLVSLSAPSAALADGLSTALCLLDGPSAQAAVARFAGAKIEIIA</sequence>
<evidence type="ECO:0000256" key="11">
    <source>
        <dbReference type="SAM" id="SignalP"/>
    </source>
</evidence>
<dbReference type="AlphaFoldDB" id="A0A1M6WUT5"/>
<dbReference type="PANTHER" id="PTHR30040">
    <property type="entry name" value="THIAMINE BIOSYNTHESIS LIPOPROTEIN APBE"/>
    <property type="match status" value="1"/>
</dbReference>
<evidence type="ECO:0000256" key="6">
    <source>
        <dbReference type="ARBA" id="ARBA00022723"/>
    </source>
</evidence>
<dbReference type="GO" id="GO:0046872">
    <property type="term" value="F:metal ion binding"/>
    <property type="evidence" value="ECO:0007669"/>
    <property type="project" value="UniProtKB-KW"/>
</dbReference>
<evidence type="ECO:0000256" key="8">
    <source>
        <dbReference type="ARBA" id="ARBA00022842"/>
    </source>
</evidence>
<keyword evidence="7" id="KW-0274">FAD</keyword>
<dbReference type="GO" id="GO:0016740">
    <property type="term" value="F:transferase activity"/>
    <property type="evidence" value="ECO:0007669"/>
    <property type="project" value="UniProtKB-KW"/>
</dbReference>
<dbReference type="EMBL" id="FRBN01000003">
    <property type="protein sequence ID" value="SHK97507.1"/>
    <property type="molecule type" value="Genomic_DNA"/>
</dbReference>
<keyword evidence="13" id="KW-1185">Reference proteome</keyword>
<evidence type="ECO:0000313" key="13">
    <source>
        <dbReference type="Proteomes" id="UP000184191"/>
    </source>
</evidence>
<reference evidence="13" key="1">
    <citation type="submission" date="2016-11" db="EMBL/GenBank/DDBJ databases">
        <authorList>
            <person name="Varghese N."/>
            <person name="Submissions S."/>
        </authorList>
    </citation>
    <scope>NUCLEOTIDE SEQUENCE [LARGE SCALE GENOMIC DNA]</scope>
    <source>
        <strain evidence="13">DSM 29327</strain>
    </source>
</reference>
<keyword evidence="6" id="KW-0479">Metal-binding</keyword>
<keyword evidence="5" id="KW-0808">Transferase</keyword>
<feature type="chain" id="PRO_5039940557" description="FAD:protein FMN transferase" evidence="11">
    <location>
        <begin position="25"/>
        <end position="296"/>
    </location>
</feature>
<dbReference type="OrthoDB" id="9778595at2"/>
<name>A0A1M6WUT5_9RHOB</name>
<evidence type="ECO:0000256" key="9">
    <source>
        <dbReference type="ARBA" id="ARBA00031306"/>
    </source>
</evidence>
<evidence type="ECO:0000256" key="3">
    <source>
        <dbReference type="ARBA" id="ARBA00016337"/>
    </source>
</evidence>
<evidence type="ECO:0000256" key="5">
    <source>
        <dbReference type="ARBA" id="ARBA00022679"/>
    </source>
</evidence>
<dbReference type="SUPFAM" id="SSF143631">
    <property type="entry name" value="ApbE-like"/>
    <property type="match status" value="1"/>
</dbReference>
<dbReference type="STRING" id="1054996.SAMN05444414_103124"/>
<protein>
    <recommendedName>
        <fullName evidence="3">FAD:protein FMN transferase</fullName>
        <ecNumber evidence="2">2.7.1.180</ecNumber>
    </recommendedName>
    <alternativeName>
        <fullName evidence="9">Flavin transferase</fullName>
    </alternativeName>
</protein>
<comment type="cofactor">
    <cofactor evidence="1">
        <name>Mg(2+)</name>
        <dbReference type="ChEBI" id="CHEBI:18420"/>
    </cofactor>
</comment>
<dbReference type="InterPro" id="IPR006311">
    <property type="entry name" value="TAT_signal"/>
</dbReference>
<dbReference type="PANTHER" id="PTHR30040:SF2">
    <property type="entry name" value="FAD:PROTEIN FMN TRANSFERASE"/>
    <property type="match status" value="1"/>
</dbReference>
<dbReference type="Gene3D" id="3.10.520.10">
    <property type="entry name" value="ApbE-like domains"/>
    <property type="match status" value="1"/>
</dbReference>
<dbReference type="InterPro" id="IPR024932">
    <property type="entry name" value="ApbE"/>
</dbReference>
<organism evidence="12 13">
    <name type="scientific">Roseovarius marisflavi</name>
    <dbReference type="NCBI Taxonomy" id="1054996"/>
    <lineage>
        <taxon>Bacteria</taxon>
        <taxon>Pseudomonadati</taxon>
        <taxon>Pseudomonadota</taxon>
        <taxon>Alphaproteobacteria</taxon>
        <taxon>Rhodobacterales</taxon>
        <taxon>Roseobacteraceae</taxon>
        <taxon>Roseovarius</taxon>
    </lineage>
</organism>
<dbReference type="EC" id="2.7.1.180" evidence="2"/>
<keyword evidence="4" id="KW-0285">Flavoprotein</keyword>
<dbReference type="RefSeq" id="WP_073195438.1">
    <property type="nucleotide sequence ID" value="NZ_FRBN01000003.1"/>
</dbReference>
<evidence type="ECO:0000256" key="2">
    <source>
        <dbReference type="ARBA" id="ARBA00011955"/>
    </source>
</evidence>